<evidence type="ECO:0000313" key="2">
    <source>
        <dbReference type="Proteomes" id="UP000504631"/>
    </source>
</evidence>
<proteinExistence type="predicted"/>
<dbReference type="PANTHER" id="PTHR47331:SF1">
    <property type="entry name" value="GAG-LIKE PROTEIN"/>
    <property type="match status" value="1"/>
</dbReference>
<dbReference type="Proteomes" id="UP000504631">
    <property type="component" value="Unplaced"/>
</dbReference>
<dbReference type="InterPro" id="IPR005312">
    <property type="entry name" value="DUF1759"/>
</dbReference>
<dbReference type="KEGG" id="bvk:117239757"/>
<keyword evidence="2" id="KW-1185">Reference proteome</keyword>
<dbReference type="GeneID" id="117239757"/>
<dbReference type="AlphaFoldDB" id="A0A6J3L835"/>
<feature type="region of interest" description="Disordered" evidence="1">
    <location>
        <begin position="389"/>
        <end position="469"/>
    </location>
</feature>
<feature type="compositionally biased region" description="Polar residues" evidence="1">
    <location>
        <begin position="450"/>
        <end position="469"/>
    </location>
</feature>
<reference evidence="3" key="1">
    <citation type="submission" date="2025-08" db="UniProtKB">
        <authorList>
            <consortium name="RefSeq"/>
        </authorList>
    </citation>
    <scope>IDENTIFICATION</scope>
    <source>
        <tissue evidence="3">Muscle</tissue>
    </source>
</reference>
<feature type="compositionally biased region" description="Low complexity" evidence="1">
    <location>
        <begin position="403"/>
        <end position="423"/>
    </location>
</feature>
<sequence length="469" mass="53475">MENTEKLTSLHRRRGFQIGRFTFLSKRLDEYEKSRQPNKAHLTAYTTLLDDTWKQYRLLQEELEDLGEIDGARVSEVTDTYYNLVIRIHTLMDDTPASSSKSQGCESSNVAEPTSIKLPEIHLPTFDGTIENWHSFYDSFLSTIDRSERLTPVQKFHYLRSSLTGKAARSIQSLDVTELNYSIAIDVLKEKFDCHRQVCMRHWDLTFDYPKITKETPEAIDDFLETVKVNLQALEKLGEPVTSNVALIKLFTSKLPSAIIRKWQRTLPDKKMPSYTHLVDFLKTRTNGDRTSSASTVIKRESDQHKRQRSNAPRSYAFTTTHNTLVCPNCQGQHELWNCDVFKAKSPKKRLEIAKRASLCTNCLGKGHAITHCSAGSCRICRQRHHTYLHQDHGHSKSRPRVSRSSSDRSSNGRSSPSSPTPRSSHRSRHASTSPRSSPRTSPKRESRLSRTTASGSNISSSPRRQGKQ</sequence>
<name>A0A6J3L835_9HYME</name>
<feature type="region of interest" description="Disordered" evidence="1">
    <location>
        <begin position="288"/>
        <end position="313"/>
    </location>
</feature>
<organism evidence="2 3">
    <name type="scientific">Bombus vosnesenskii</name>
    <dbReference type="NCBI Taxonomy" id="207650"/>
    <lineage>
        <taxon>Eukaryota</taxon>
        <taxon>Metazoa</taxon>
        <taxon>Ecdysozoa</taxon>
        <taxon>Arthropoda</taxon>
        <taxon>Hexapoda</taxon>
        <taxon>Insecta</taxon>
        <taxon>Pterygota</taxon>
        <taxon>Neoptera</taxon>
        <taxon>Endopterygota</taxon>
        <taxon>Hymenoptera</taxon>
        <taxon>Apocrita</taxon>
        <taxon>Aculeata</taxon>
        <taxon>Apoidea</taxon>
        <taxon>Anthophila</taxon>
        <taxon>Apidae</taxon>
        <taxon>Bombus</taxon>
        <taxon>Pyrobombus</taxon>
    </lineage>
</organism>
<evidence type="ECO:0000313" key="3">
    <source>
        <dbReference type="RefSeq" id="XP_033361467.1"/>
    </source>
</evidence>
<dbReference type="RefSeq" id="XP_033361467.1">
    <property type="nucleotide sequence ID" value="XM_033505576.1"/>
</dbReference>
<feature type="compositionally biased region" description="Low complexity" evidence="1">
    <location>
        <begin position="431"/>
        <end position="441"/>
    </location>
</feature>
<protein>
    <submittedName>
        <fullName evidence="3">Uncharacterized protein LOC117239757</fullName>
    </submittedName>
</protein>
<dbReference type="Pfam" id="PF03564">
    <property type="entry name" value="DUF1759"/>
    <property type="match status" value="1"/>
</dbReference>
<accession>A0A6J3L835</accession>
<dbReference type="PANTHER" id="PTHR47331">
    <property type="entry name" value="PHD-TYPE DOMAIN-CONTAINING PROTEIN"/>
    <property type="match status" value="1"/>
</dbReference>
<evidence type="ECO:0000256" key="1">
    <source>
        <dbReference type="SAM" id="MobiDB-lite"/>
    </source>
</evidence>
<gene>
    <name evidence="3" type="primary">LOC117239757</name>
</gene>